<dbReference type="AlphaFoldDB" id="A0A502FFK9"/>
<accession>A0A502FFK9</accession>
<evidence type="ECO:0000313" key="4">
    <source>
        <dbReference type="Proteomes" id="UP000317078"/>
    </source>
</evidence>
<dbReference type="InterPro" id="IPR002347">
    <property type="entry name" value="SDR_fam"/>
</dbReference>
<dbReference type="FunFam" id="3.40.50.720:FF:000084">
    <property type="entry name" value="Short-chain dehydrogenase reductase"/>
    <property type="match status" value="1"/>
</dbReference>
<organism evidence="3 4">
    <name type="scientific">Muricoccus nepalensis</name>
    <dbReference type="NCBI Taxonomy" id="1854500"/>
    <lineage>
        <taxon>Bacteria</taxon>
        <taxon>Pseudomonadati</taxon>
        <taxon>Pseudomonadota</taxon>
        <taxon>Alphaproteobacteria</taxon>
        <taxon>Acetobacterales</taxon>
        <taxon>Roseomonadaceae</taxon>
        <taxon>Muricoccus</taxon>
    </lineage>
</organism>
<dbReference type="PANTHER" id="PTHR43975">
    <property type="entry name" value="ZGC:101858"/>
    <property type="match status" value="1"/>
</dbReference>
<keyword evidence="4" id="KW-1185">Reference proteome</keyword>
<dbReference type="NCBIfam" id="NF005559">
    <property type="entry name" value="PRK07231.1"/>
    <property type="match status" value="1"/>
</dbReference>
<dbReference type="SUPFAM" id="SSF51735">
    <property type="entry name" value="NAD(P)-binding Rossmann-fold domains"/>
    <property type="match status" value="1"/>
</dbReference>
<dbReference type="RefSeq" id="WP_140886082.1">
    <property type="nucleotide sequence ID" value="NZ_RCZP01000033.1"/>
</dbReference>
<evidence type="ECO:0000259" key="2">
    <source>
        <dbReference type="SMART" id="SM00822"/>
    </source>
</evidence>
<dbReference type="PANTHER" id="PTHR43975:SF2">
    <property type="entry name" value="EG:BACR7A4.14 PROTEIN-RELATED"/>
    <property type="match status" value="1"/>
</dbReference>
<dbReference type="PRINTS" id="PR00081">
    <property type="entry name" value="GDHRDH"/>
</dbReference>
<name>A0A502FFK9_9PROT</name>
<dbReference type="PROSITE" id="PS00061">
    <property type="entry name" value="ADH_SHORT"/>
    <property type="match status" value="1"/>
</dbReference>
<dbReference type="OrthoDB" id="7375193at2"/>
<gene>
    <name evidence="3" type="ORF">EAH89_23020</name>
</gene>
<dbReference type="Gene3D" id="3.40.50.720">
    <property type="entry name" value="NAD(P)-binding Rossmann-like Domain"/>
    <property type="match status" value="1"/>
</dbReference>
<dbReference type="EMBL" id="RCZP01000033">
    <property type="protein sequence ID" value="TPG48171.1"/>
    <property type="molecule type" value="Genomic_DNA"/>
</dbReference>
<comment type="similarity">
    <text evidence="1">Belongs to the short-chain dehydrogenases/reductases (SDR) family.</text>
</comment>
<feature type="domain" description="Ketoreductase" evidence="2">
    <location>
        <begin position="7"/>
        <end position="189"/>
    </location>
</feature>
<dbReference type="Pfam" id="PF13561">
    <property type="entry name" value="adh_short_C2"/>
    <property type="match status" value="1"/>
</dbReference>
<evidence type="ECO:0000313" key="3">
    <source>
        <dbReference type="EMBL" id="TPG48171.1"/>
    </source>
</evidence>
<comment type="caution">
    <text evidence="3">The sequence shown here is derived from an EMBL/GenBank/DDBJ whole genome shotgun (WGS) entry which is preliminary data.</text>
</comment>
<dbReference type="CDD" id="cd05233">
    <property type="entry name" value="SDR_c"/>
    <property type="match status" value="1"/>
</dbReference>
<dbReference type="InterPro" id="IPR036291">
    <property type="entry name" value="NAD(P)-bd_dom_sf"/>
</dbReference>
<sequence length="254" mass="26022">MAAFEGKVVIVTGAGSGIGEATARRFAADGHAVVLAGRTEAKLARVASGLPAERTLAVATDVADEGQAVFLVNRALERFGRLDVLVNNAGTAVTGPLAEATTADWRRVMGTDLDGVFFLCRAAIPPLVATRGCIVNTSSVSGLGGDWNMAVYNAAKGAVTNLTRALALELGRHGVRVNAVAPSLTVSEMTKDMLSDAALMAKFAERIPLGRAADPEEVADVIAFLAGPDARFVTGVNLPVDGGLSASNGQPPQA</sequence>
<dbReference type="SMART" id="SM00822">
    <property type="entry name" value="PKS_KR"/>
    <property type="match status" value="1"/>
</dbReference>
<evidence type="ECO:0000256" key="1">
    <source>
        <dbReference type="ARBA" id="ARBA00006484"/>
    </source>
</evidence>
<dbReference type="InterPro" id="IPR020904">
    <property type="entry name" value="Sc_DH/Rdtase_CS"/>
</dbReference>
<dbReference type="Proteomes" id="UP000317078">
    <property type="component" value="Unassembled WGS sequence"/>
</dbReference>
<protein>
    <submittedName>
        <fullName evidence="3">SDR family oxidoreductase</fullName>
    </submittedName>
</protein>
<proteinExistence type="inferred from homology"/>
<dbReference type="PRINTS" id="PR00080">
    <property type="entry name" value="SDRFAMILY"/>
</dbReference>
<dbReference type="InterPro" id="IPR057326">
    <property type="entry name" value="KR_dom"/>
</dbReference>
<reference evidence="3 4" key="1">
    <citation type="journal article" date="2019" name="Environ. Microbiol.">
        <title>Species interactions and distinct microbial communities in high Arctic permafrost affected cryosols are associated with the CH4 and CO2 gas fluxes.</title>
        <authorList>
            <person name="Altshuler I."/>
            <person name="Hamel J."/>
            <person name="Turney S."/>
            <person name="Magnuson E."/>
            <person name="Levesque R."/>
            <person name="Greer C."/>
            <person name="Whyte L.G."/>
        </authorList>
    </citation>
    <scope>NUCLEOTIDE SEQUENCE [LARGE SCALE GENOMIC DNA]</scope>
    <source>
        <strain evidence="3 4">S9.3B</strain>
    </source>
</reference>